<comment type="caution">
    <text evidence="2">The sequence shown here is derived from an EMBL/GenBank/DDBJ whole genome shotgun (WGS) entry which is preliminary data.</text>
</comment>
<evidence type="ECO:0008006" key="4">
    <source>
        <dbReference type="Google" id="ProtNLM"/>
    </source>
</evidence>
<protein>
    <recommendedName>
        <fullName evidence="4">Carboxypeptidase regulatory-like domain-containing protein</fullName>
    </recommendedName>
</protein>
<sequence length="158" mass="16833">MSELRVCAVKLIHTGHLAVALLVMFLGLTGCGGTGDKPDLGQVTGTVTLDGQPLSGVAVVFQPDNGRPARGMTDAEGKYDLIYIRNERGTKVGHNRVEIAPSEEGEDEGEEAEDPDSVEPAKPVKSGKPKVPAKYNLKTELEADVKPGDNTFDFNLES</sequence>
<gene>
    <name evidence="2" type="ORF">C5Y83_07100</name>
</gene>
<dbReference type="PROSITE" id="PS51257">
    <property type="entry name" value="PROKAR_LIPOPROTEIN"/>
    <property type="match status" value="1"/>
</dbReference>
<feature type="compositionally biased region" description="Acidic residues" evidence="1">
    <location>
        <begin position="101"/>
        <end position="117"/>
    </location>
</feature>
<evidence type="ECO:0000313" key="2">
    <source>
        <dbReference type="EMBL" id="PQO37705.1"/>
    </source>
</evidence>
<dbReference type="OrthoDB" id="275291at2"/>
<evidence type="ECO:0000256" key="1">
    <source>
        <dbReference type="SAM" id="MobiDB-lite"/>
    </source>
</evidence>
<dbReference type="EMBL" id="PUHY01000005">
    <property type="protein sequence ID" value="PQO37705.1"/>
    <property type="molecule type" value="Genomic_DNA"/>
</dbReference>
<organism evidence="2 3">
    <name type="scientific">Blastopirellula marina</name>
    <dbReference type="NCBI Taxonomy" id="124"/>
    <lineage>
        <taxon>Bacteria</taxon>
        <taxon>Pseudomonadati</taxon>
        <taxon>Planctomycetota</taxon>
        <taxon>Planctomycetia</taxon>
        <taxon>Pirellulales</taxon>
        <taxon>Pirellulaceae</taxon>
        <taxon>Blastopirellula</taxon>
    </lineage>
</organism>
<dbReference type="AlphaFoldDB" id="A0A2S8FZT5"/>
<proteinExistence type="predicted"/>
<name>A0A2S8FZT5_9BACT</name>
<accession>A0A2S8FZT5</accession>
<evidence type="ECO:0000313" key="3">
    <source>
        <dbReference type="Proteomes" id="UP000238322"/>
    </source>
</evidence>
<feature type="region of interest" description="Disordered" evidence="1">
    <location>
        <begin position="94"/>
        <end position="132"/>
    </location>
</feature>
<dbReference type="Proteomes" id="UP000238322">
    <property type="component" value="Unassembled WGS sequence"/>
</dbReference>
<reference evidence="2 3" key="1">
    <citation type="submission" date="2018-02" db="EMBL/GenBank/DDBJ databases">
        <title>Comparative genomes isolates from brazilian mangrove.</title>
        <authorList>
            <person name="Araujo J.E."/>
            <person name="Taketani R.G."/>
            <person name="Silva M.C.P."/>
            <person name="Loureco M.V."/>
            <person name="Andreote F.D."/>
        </authorList>
    </citation>
    <scope>NUCLEOTIDE SEQUENCE [LARGE SCALE GENOMIC DNA]</scope>
    <source>
        <strain evidence="2 3">Hex-1 MGV</strain>
    </source>
</reference>